<evidence type="ECO:0000256" key="4">
    <source>
        <dbReference type="ARBA" id="ARBA00022679"/>
    </source>
</evidence>
<evidence type="ECO:0000256" key="1">
    <source>
        <dbReference type="ARBA" id="ARBA00006594"/>
    </source>
</evidence>
<dbReference type="RefSeq" id="WP_120025423.1">
    <property type="nucleotide sequence ID" value="NZ_QZFV01000105.1"/>
</dbReference>
<sequence length="799" mass="89951">MRKLTLPQLERHLFAAADILRGKMDASEFKEYIFGMLFLKRASDQFEAAREQVVKRQLAEGVSKEEAERRAYVKSFYHGAFFVPDEARWQYLRDEVHNRVGDGLNIALQRLEEENHALEGVVQHIDFTRKVGQSTLPDKKLRELIKHFGNYRLRNEDFEFPDLLGAAYEYLIGEFADSAGKKGGEFYTPRSVVRMMVRLVKPEAGKSIYDPCSGSGGMLIFSKDYVEEHGGNSRDLRLCGQEYNGGVWSISKMNLLLHGIADADIRNGDTLTEPMHTKGGELEHFDRVLSNPPFSINFFTDGMRFPHRYRWGTVPEGSKKADLMFVQHMVTVLKSDGIGATVMPHGVLFRGGPEREIRTKLLDDDAIEAVIGLASNLFYGTGIPACVIVFRSPGSKPAEKTGKVLFINADAEFVAGRAQNHLLPEHAEKIVTAYEAFKDIPGYAKVVTREELRENDDNLNIRRYADNAPPPEPHDVRAHLHGGVPRTEVAAKAKLFTAHGFDPCERVFVDRDADYLDFADGLSKTDLKDIVESSVGVQTREAELHAAMDKWWGQHVMVLERLPETKQLMLARRELLDAFAETIEPVGLLDHYQTAGVIVRWWDGVQYDLRTLATSGFGGLIDAWIDTVLYGFEDTESKLDPFNHKLVPFLVPDFLRELADAEAARAEIEAKVKEASGAAGDDEDEPAELAVSDAELAKRKKELTAARKKWKAIRQGFPGSLSMAREILGREAERDLILAVLRNEVSVHLDVQVVSQRRRIATALENWAEKYTVPLHEIEADRDAAAMKLNLFLRELGYE</sequence>
<dbReference type="SUPFAM" id="SSF53335">
    <property type="entry name" value="S-adenosyl-L-methionine-dependent methyltransferases"/>
    <property type="match status" value="1"/>
</dbReference>
<keyword evidence="4 10" id="KW-0808">Transferase</keyword>
<evidence type="ECO:0000256" key="2">
    <source>
        <dbReference type="ARBA" id="ARBA00011900"/>
    </source>
</evidence>
<keyword evidence="3 10" id="KW-0489">Methyltransferase</keyword>
<evidence type="ECO:0000259" key="8">
    <source>
        <dbReference type="Pfam" id="PF02384"/>
    </source>
</evidence>
<evidence type="ECO:0000256" key="7">
    <source>
        <dbReference type="ARBA" id="ARBA00047942"/>
    </source>
</evidence>
<evidence type="ECO:0000256" key="6">
    <source>
        <dbReference type="ARBA" id="ARBA00022747"/>
    </source>
</evidence>
<dbReference type="Gene3D" id="1.20.1260.30">
    <property type="match status" value="1"/>
</dbReference>
<gene>
    <name evidence="10" type="ORF">D5S19_22705</name>
</gene>
<dbReference type="Proteomes" id="UP000285112">
    <property type="component" value="Unassembled WGS sequence"/>
</dbReference>
<keyword evidence="11" id="KW-1185">Reference proteome</keyword>
<feature type="domain" description="DNA methylase adenine-specific" evidence="8">
    <location>
        <begin position="162"/>
        <end position="467"/>
    </location>
</feature>
<dbReference type="PRINTS" id="PR00507">
    <property type="entry name" value="N12N6MTFRASE"/>
</dbReference>
<proteinExistence type="inferred from homology"/>
<dbReference type="Pfam" id="PF12161">
    <property type="entry name" value="HsdM_N"/>
    <property type="match status" value="1"/>
</dbReference>
<keyword evidence="6" id="KW-0680">Restriction system</keyword>
<dbReference type="GO" id="GO:0009307">
    <property type="term" value="P:DNA restriction-modification system"/>
    <property type="evidence" value="ECO:0007669"/>
    <property type="project" value="UniProtKB-KW"/>
</dbReference>
<dbReference type="GO" id="GO:0009007">
    <property type="term" value="F:site-specific DNA-methyltransferase (adenine-specific) activity"/>
    <property type="evidence" value="ECO:0007669"/>
    <property type="project" value="UniProtKB-EC"/>
</dbReference>
<dbReference type="PANTHER" id="PTHR42933:SF3">
    <property type="entry name" value="TYPE I RESTRICTION ENZYME MJAVIII METHYLASE SUBUNIT"/>
    <property type="match status" value="1"/>
</dbReference>
<organism evidence="10 11">
    <name type="scientific">Amycolatopsis panacis</name>
    <dbReference type="NCBI Taxonomy" id="2340917"/>
    <lineage>
        <taxon>Bacteria</taxon>
        <taxon>Bacillati</taxon>
        <taxon>Actinomycetota</taxon>
        <taxon>Actinomycetes</taxon>
        <taxon>Pseudonocardiales</taxon>
        <taxon>Pseudonocardiaceae</taxon>
        <taxon>Amycolatopsis</taxon>
    </lineage>
</organism>
<protein>
    <recommendedName>
        <fullName evidence="2">site-specific DNA-methyltransferase (adenine-specific)</fullName>
        <ecNumber evidence="2">2.1.1.72</ecNumber>
    </recommendedName>
</protein>
<evidence type="ECO:0000256" key="5">
    <source>
        <dbReference type="ARBA" id="ARBA00022691"/>
    </source>
</evidence>
<name>A0A419HXS9_9PSEU</name>
<dbReference type="Gene3D" id="3.40.50.150">
    <property type="entry name" value="Vaccinia Virus protein VP39"/>
    <property type="match status" value="1"/>
</dbReference>
<dbReference type="InterPro" id="IPR029063">
    <property type="entry name" value="SAM-dependent_MTases_sf"/>
</dbReference>
<keyword evidence="5" id="KW-0949">S-adenosyl-L-methionine</keyword>
<dbReference type="InterPro" id="IPR022749">
    <property type="entry name" value="D12N6_MeTrfase_N"/>
</dbReference>
<dbReference type="PANTHER" id="PTHR42933">
    <property type="entry name" value="SLR6095 PROTEIN"/>
    <property type="match status" value="1"/>
</dbReference>
<dbReference type="Pfam" id="PF02384">
    <property type="entry name" value="N6_Mtase"/>
    <property type="match status" value="1"/>
</dbReference>
<comment type="caution">
    <text evidence="10">The sequence shown here is derived from an EMBL/GenBank/DDBJ whole genome shotgun (WGS) entry which is preliminary data.</text>
</comment>
<evidence type="ECO:0000256" key="3">
    <source>
        <dbReference type="ARBA" id="ARBA00022603"/>
    </source>
</evidence>
<reference evidence="10 11" key="1">
    <citation type="submission" date="2018-09" db="EMBL/GenBank/DDBJ databases">
        <title>YIM PH 21725 draft genome.</title>
        <authorList>
            <person name="Miao C."/>
        </authorList>
    </citation>
    <scope>NUCLEOTIDE SEQUENCE [LARGE SCALE GENOMIC DNA]</scope>
    <source>
        <strain evidence="11">YIM PH21725</strain>
    </source>
</reference>
<dbReference type="AlphaFoldDB" id="A0A419HXS9"/>
<dbReference type="GO" id="GO:0008170">
    <property type="term" value="F:N-methyltransferase activity"/>
    <property type="evidence" value="ECO:0007669"/>
    <property type="project" value="InterPro"/>
</dbReference>
<dbReference type="GO" id="GO:0032259">
    <property type="term" value="P:methylation"/>
    <property type="evidence" value="ECO:0007669"/>
    <property type="project" value="UniProtKB-KW"/>
</dbReference>
<dbReference type="InterPro" id="IPR051537">
    <property type="entry name" value="DNA_Adenine_Mtase"/>
</dbReference>
<comment type="catalytic activity">
    <reaction evidence="7">
        <text>a 2'-deoxyadenosine in DNA + S-adenosyl-L-methionine = an N(6)-methyl-2'-deoxyadenosine in DNA + S-adenosyl-L-homocysteine + H(+)</text>
        <dbReference type="Rhea" id="RHEA:15197"/>
        <dbReference type="Rhea" id="RHEA-COMP:12418"/>
        <dbReference type="Rhea" id="RHEA-COMP:12419"/>
        <dbReference type="ChEBI" id="CHEBI:15378"/>
        <dbReference type="ChEBI" id="CHEBI:57856"/>
        <dbReference type="ChEBI" id="CHEBI:59789"/>
        <dbReference type="ChEBI" id="CHEBI:90615"/>
        <dbReference type="ChEBI" id="CHEBI:90616"/>
        <dbReference type="EC" id="2.1.1.72"/>
    </reaction>
</comment>
<feature type="domain" description="N6 adenine-specific DNA methyltransferase N-terminal" evidence="9">
    <location>
        <begin position="9"/>
        <end position="148"/>
    </location>
</feature>
<dbReference type="OrthoDB" id="9784823at2"/>
<dbReference type="InterPro" id="IPR038333">
    <property type="entry name" value="T1MK-like_N_sf"/>
</dbReference>
<evidence type="ECO:0000259" key="9">
    <source>
        <dbReference type="Pfam" id="PF12161"/>
    </source>
</evidence>
<dbReference type="GO" id="GO:0003677">
    <property type="term" value="F:DNA binding"/>
    <property type="evidence" value="ECO:0007669"/>
    <property type="project" value="InterPro"/>
</dbReference>
<accession>A0A419HXS9</accession>
<dbReference type="EMBL" id="QZFV01000105">
    <property type="protein sequence ID" value="RJQ81917.1"/>
    <property type="molecule type" value="Genomic_DNA"/>
</dbReference>
<dbReference type="InterPro" id="IPR003356">
    <property type="entry name" value="DNA_methylase_A-5"/>
</dbReference>
<evidence type="ECO:0000313" key="11">
    <source>
        <dbReference type="Proteomes" id="UP000285112"/>
    </source>
</evidence>
<evidence type="ECO:0000313" key="10">
    <source>
        <dbReference type="EMBL" id="RJQ81917.1"/>
    </source>
</evidence>
<dbReference type="EC" id="2.1.1.72" evidence="2"/>
<comment type="similarity">
    <text evidence="1">Belongs to the N(4)/N(6)-methyltransferase family.</text>
</comment>